<name>A0A4R5VB55_9BACT</name>
<sequence length="95" mass="10676">MRLALFFSFLILIPVLTSSISVSDAENSIFSIQLVENLDGEEEKKDTKEKSNFYSDFSSNELFRAFCVELSTTTNVIFSIPDGARISIDFPPELV</sequence>
<gene>
    <name evidence="2" type="ORF">E1898_03570</name>
</gene>
<organism evidence="2 3">
    <name type="scientific">Algoriphagus formosus</name>
    <dbReference type="NCBI Taxonomy" id="2007308"/>
    <lineage>
        <taxon>Bacteria</taxon>
        <taxon>Pseudomonadati</taxon>
        <taxon>Bacteroidota</taxon>
        <taxon>Cytophagia</taxon>
        <taxon>Cytophagales</taxon>
        <taxon>Cyclobacteriaceae</taxon>
        <taxon>Algoriphagus</taxon>
    </lineage>
</organism>
<dbReference type="RefSeq" id="WP_133389845.1">
    <property type="nucleotide sequence ID" value="NZ_SMUW01000026.1"/>
</dbReference>
<keyword evidence="3" id="KW-1185">Reference proteome</keyword>
<comment type="caution">
    <text evidence="2">The sequence shown here is derived from an EMBL/GenBank/DDBJ whole genome shotgun (WGS) entry which is preliminary data.</text>
</comment>
<accession>A0A4R5VB55</accession>
<proteinExistence type="predicted"/>
<evidence type="ECO:0000313" key="2">
    <source>
        <dbReference type="EMBL" id="TDK48865.1"/>
    </source>
</evidence>
<reference evidence="2 3" key="1">
    <citation type="submission" date="2019-03" db="EMBL/GenBank/DDBJ databases">
        <title>Algoriphagus aquimaris sp. nov., isolated form marine sediment in Pohang, Korea.</title>
        <authorList>
            <person name="Kim J."/>
            <person name="Yoon S.-H."/>
            <person name="Lee S.-S."/>
        </authorList>
    </citation>
    <scope>NUCLEOTIDE SEQUENCE [LARGE SCALE GENOMIC DNA]</scope>
    <source>
        <strain evidence="2 3">F21</strain>
    </source>
</reference>
<dbReference type="AlphaFoldDB" id="A0A4R5VB55"/>
<feature type="chain" id="PRO_5020834524" evidence="1">
    <location>
        <begin position="25"/>
        <end position="95"/>
    </location>
</feature>
<keyword evidence="1" id="KW-0732">Signal</keyword>
<dbReference type="Proteomes" id="UP000295438">
    <property type="component" value="Unassembled WGS sequence"/>
</dbReference>
<evidence type="ECO:0000313" key="3">
    <source>
        <dbReference type="Proteomes" id="UP000295438"/>
    </source>
</evidence>
<feature type="signal peptide" evidence="1">
    <location>
        <begin position="1"/>
        <end position="24"/>
    </location>
</feature>
<dbReference type="EMBL" id="SMUW01000026">
    <property type="protein sequence ID" value="TDK48865.1"/>
    <property type="molecule type" value="Genomic_DNA"/>
</dbReference>
<protein>
    <submittedName>
        <fullName evidence="2">Uncharacterized protein</fullName>
    </submittedName>
</protein>
<evidence type="ECO:0000256" key="1">
    <source>
        <dbReference type="SAM" id="SignalP"/>
    </source>
</evidence>